<proteinExistence type="predicted"/>
<evidence type="ECO:0000313" key="1">
    <source>
        <dbReference type="EMBL" id="KIM55999.1"/>
    </source>
</evidence>
<gene>
    <name evidence="1" type="ORF">SCLCIDRAFT_271784</name>
</gene>
<keyword evidence="2" id="KW-1185">Reference proteome</keyword>
<reference evidence="1 2" key="1">
    <citation type="submission" date="2014-04" db="EMBL/GenBank/DDBJ databases">
        <authorList>
            <consortium name="DOE Joint Genome Institute"/>
            <person name="Kuo A."/>
            <person name="Kohler A."/>
            <person name="Nagy L.G."/>
            <person name="Floudas D."/>
            <person name="Copeland A."/>
            <person name="Barry K.W."/>
            <person name="Cichocki N."/>
            <person name="Veneault-Fourrey C."/>
            <person name="LaButti K."/>
            <person name="Lindquist E.A."/>
            <person name="Lipzen A."/>
            <person name="Lundell T."/>
            <person name="Morin E."/>
            <person name="Murat C."/>
            <person name="Sun H."/>
            <person name="Tunlid A."/>
            <person name="Henrissat B."/>
            <person name="Grigoriev I.V."/>
            <person name="Hibbett D.S."/>
            <person name="Martin F."/>
            <person name="Nordberg H.P."/>
            <person name="Cantor M.N."/>
            <person name="Hua S.X."/>
        </authorList>
    </citation>
    <scope>NUCLEOTIDE SEQUENCE [LARGE SCALE GENOMIC DNA]</scope>
    <source>
        <strain evidence="1 2">Foug A</strain>
    </source>
</reference>
<reference evidence="2" key="2">
    <citation type="submission" date="2015-01" db="EMBL/GenBank/DDBJ databases">
        <title>Evolutionary Origins and Diversification of the Mycorrhizal Mutualists.</title>
        <authorList>
            <consortium name="DOE Joint Genome Institute"/>
            <consortium name="Mycorrhizal Genomics Consortium"/>
            <person name="Kohler A."/>
            <person name="Kuo A."/>
            <person name="Nagy L.G."/>
            <person name="Floudas D."/>
            <person name="Copeland A."/>
            <person name="Barry K.W."/>
            <person name="Cichocki N."/>
            <person name="Veneault-Fourrey C."/>
            <person name="LaButti K."/>
            <person name="Lindquist E.A."/>
            <person name="Lipzen A."/>
            <person name="Lundell T."/>
            <person name="Morin E."/>
            <person name="Murat C."/>
            <person name="Riley R."/>
            <person name="Ohm R."/>
            <person name="Sun H."/>
            <person name="Tunlid A."/>
            <person name="Henrissat B."/>
            <person name="Grigoriev I.V."/>
            <person name="Hibbett D.S."/>
            <person name="Martin F."/>
        </authorList>
    </citation>
    <scope>NUCLEOTIDE SEQUENCE [LARGE SCALE GENOMIC DNA]</scope>
    <source>
        <strain evidence="2">Foug A</strain>
    </source>
</reference>
<dbReference type="InParanoid" id="A0A0C3DI20"/>
<dbReference type="EMBL" id="KN822124">
    <property type="protein sequence ID" value="KIM55999.1"/>
    <property type="molecule type" value="Genomic_DNA"/>
</dbReference>
<dbReference type="AlphaFoldDB" id="A0A0C3DI20"/>
<dbReference type="HOGENOM" id="CLU_1993936_0_0_1"/>
<sequence>MAPVCPSPRFRSPYSCHILRPRSLVSPRLVHGYVFPQTKYSMEDSRSLSSLVPALLGMADLSWPSFVSAVSWAPSITVPALSIVAANLVRLSVAVTVATLSPFSFFISGIDGPWYAASHMRSFYL</sequence>
<protein>
    <submittedName>
        <fullName evidence="1">Uncharacterized protein</fullName>
    </submittedName>
</protein>
<evidence type="ECO:0000313" key="2">
    <source>
        <dbReference type="Proteomes" id="UP000053989"/>
    </source>
</evidence>
<accession>A0A0C3DI20</accession>
<dbReference type="Proteomes" id="UP000053989">
    <property type="component" value="Unassembled WGS sequence"/>
</dbReference>
<name>A0A0C3DI20_9AGAM</name>
<organism evidence="1 2">
    <name type="scientific">Scleroderma citrinum Foug A</name>
    <dbReference type="NCBI Taxonomy" id="1036808"/>
    <lineage>
        <taxon>Eukaryota</taxon>
        <taxon>Fungi</taxon>
        <taxon>Dikarya</taxon>
        <taxon>Basidiomycota</taxon>
        <taxon>Agaricomycotina</taxon>
        <taxon>Agaricomycetes</taxon>
        <taxon>Agaricomycetidae</taxon>
        <taxon>Boletales</taxon>
        <taxon>Sclerodermatineae</taxon>
        <taxon>Sclerodermataceae</taxon>
        <taxon>Scleroderma</taxon>
    </lineage>
</organism>